<dbReference type="InterPro" id="IPR036388">
    <property type="entry name" value="WH-like_DNA-bd_sf"/>
</dbReference>
<dbReference type="InterPro" id="IPR001034">
    <property type="entry name" value="DeoR_HTH"/>
</dbReference>
<organism evidence="4 5">
    <name type="scientific">Candidatus Staskawiczbacteria bacterium RIFOXYD1_FULL_32_13</name>
    <dbReference type="NCBI Taxonomy" id="1802234"/>
    <lineage>
        <taxon>Bacteria</taxon>
        <taxon>Candidatus Staskawicziibacteriota</taxon>
    </lineage>
</organism>
<evidence type="ECO:0000256" key="2">
    <source>
        <dbReference type="ARBA" id="ARBA00023163"/>
    </source>
</evidence>
<gene>
    <name evidence="4" type="ORF">A2561_02660</name>
</gene>
<dbReference type="AlphaFoldDB" id="A0A1G2JSR9"/>
<feature type="domain" description="HTH deoR-type" evidence="3">
    <location>
        <begin position="169"/>
        <end position="216"/>
    </location>
</feature>
<comment type="caution">
    <text evidence="4">The sequence shown here is derived from an EMBL/GenBank/DDBJ whole genome shotgun (WGS) entry which is preliminary data.</text>
</comment>
<keyword evidence="2" id="KW-0804">Transcription</keyword>
<dbReference type="Gene3D" id="1.10.10.10">
    <property type="entry name" value="Winged helix-like DNA-binding domain superfamily/Winged helix DNA-binding domain"/>
    <property type="match status" value="1"/>
</dbReference>
<dbReference type="EMBL" id="MHPU01000008">
    <property type="protein sequence ID" value="OGZ89308.1"/>
    <property type="molecule type" value="Genomic_DNA"/>
</dbReference>
<evidence type="ECO:0000313" key="5">
    <source>
        <dbReference type="Proteomes" id="UP000178935"/>
    </source>
</evidence>
<sequence>MEERFLKITNAAYKVLDFFPEQDPLKNKAKEKALSIMENMPLVLATNGWASLQKEKALSQLLVDLDVFLSYLKVAKSQKWIDDINYLILSKEYKDIETEVKSLIKKDEFSKILLEKIEDKNSKLQSQPFDIPSTSLGAGAQGKLAGSNSNNQNIVETKQYNTSLELTERQKKIMEILHSNEKTQVSDIIKFLPNITKRTIRRDLDGLLEMGKVVRVGEWNQIFYKIMKGGNLPESLENKTRTVILS</sequence>
<keyword evidence="1" id="KW-0805">Transcription regulation</keyword>
<protein>
    <recommendedName>
        <fullName evidence="3">HTH deoR-type domain-containing protein</fullName>
    </recommendedName>
</protein>
<dbReference type="Proteomes" id="UP000178935">
    <property type="component" value="Unassembled WGS sequence"/>
</dbReference>
<evidence type="ECO:0000256" key="1">
    <source>
        <dbReference type="ARBA" id="ARBA00023015"/>
    </source>
</evidence>
<evidence type="ECO:0000313" key="4">
    <source>
        <dbReference type="EMBL" id="OGZ89308.1"/>
    </source>
</evidence>
<dbReference type="InterPro" id="IPR036390">
    <property type="entry name" value="WH_DNA-bd_sf"/>
</dbReference>
<dbReference type="GO" id="GO:0003700">
    <property type="term" value="F:DNA-binding transcription factor activity"/>
    <property type="evidence" value="ECO:0007669"/>
    <property type="project" value="InterPro"/>
</dbReference>
<proteinExistence type="predicted"/>
<dbReference type="Pfam" id="PF08220">
    <property type="entry name" value="HTH_DeoR"/>
    <property type="match status" value="1"/>
</dbReference>
<reference evidence="4 5" key="1">
    <citation type="journal article" date="2016" name="Nat. Commun.">
        <title>Thousands of microbial genomes shed light on interconnected biogeochemical processes in an aquifer system.</title>
        <authorList>
            <person name="Anantharaman K."/>
            <person name="Brown C.T."/>
            <person name="Hug L.A."/>
            <person name="Sharon I."/>
            <person name="Castelle C.J."/>
            <person name="Probst A.J."/>
            <person name="Thomas B.C."/>
            <person name="Singh A."/>
            <person name="Wilkins M.J."/>
            <person name="Karaoz U."/>
            <person name="Brodie E.L."/>
            <person name="Williams K.H."/>
            <person name="Hubbard S.S."/>
            <person name="Banfield J.F."/>
        </authorList>
    </citation>
    <scope>NUCLEOTIDE SEQUENCE [LARGE SCALE GENOMIC DNA]</scope>
</reference>
<name>A0A1G2JSR9_9BACT</name>
<dbReference type="SUPFAM" id="SSF46785">
    <property type="entry name" value="Winged helix' DNA-binding domain"/>
    <property type="match status" value="1"/>
</dbReference>
<accession>A0A1G2JSR9</accession>
<evidence type="ECO:0000259" key="3">
    <source>
        <dbReference type="Pfam" id="PF08220"/>
    </source>
</evidence>